<dbReference type="KEGG" id="avn:Avin_13460"/>
<keyword evidence="2" id="KW-1185">Reference proteome</keyword>
<name>C1DQC0_AZOVD</name>
<dbReference type="EMBL" id="CP001157">
    <property type="protein sequence ID" value="ACO77572.1"/>
    <property type="molecule type" value="Genomic_DNA"/>
</dbReference>
<accession>C1DQC0</accession>
<evidence type="ECO:0000313" key="2">
    <source>
        <dbReference type="Proteomes" id="UP000002424"/>
    </source>
</evidence>
<dbReference type="STRING" id="322710.Avin_13460"/>
<organism evidence="1 2">
    <name type="scientific">Azotobacter vinelandii (strain DJ / ATCC BAA-1303)</name>
    <dbReference type="NCBI Taxonomy" id="322710"/>
    <lineage>
        <taxon>Bacteria</taxon>
        <taxon>Pseudomonadati</taxon>
        <taxon>Pseudomonadota</taxon>
        <taxon>Gammaproteobacteria</taxon>
        <taxon>Pseudomonadales</taxon>
        <taxon>Pseudomonadaceae</taxon>
        <taxon>Azotobacter</taxon>
    </lineage>
</organism>
<dbReference type="Proteomes" id="UP000002424">
    <property type="component" value="Chromosome"/>
</dbReference>
<dbReference type="AlphaFoldDB" id="C1DQC0"/>
<proteinExistence type="predicted"/>
<dbReference type="EnsemblBacteria" id="ACO77572">
    <property type="protein sequence ID" value="ACO77572"/>
    <property type="gene ID" value="Avin_13460"/>
</dbReference>
<reference evidence="1 2" key="1">
    <citation type="journal article" date="2009" name="J. Bacteriol.">
        <title>Genome sequence of Azotobacter vinelandii, an obligate aerobe specialized to support diverse anaerobic metabolic processes.</title>
        <authorList>
            <person name="Setubal J.C."/>
            <person name="dos Santos P."/>
            <person name="Goldman B.S."/>
            <person name="Ertesvag H."/>
            <person name="Espin G."/>
            <person name="Rubio L.M."/>
            <person name="Valla S."/>
            <person name="Almeida N.F."/>
            <person name="Balasubramanian D."/>
            <person name="Cromes L."/>
            <person name="Curatti L."/>
            <person name="Du Z."/>
            <person name="Godsy E."/>
            <person name="Goodner B."/>
            <person name="Hellner-Burris K."/>
            <person name="Hernandez J.A."/>
            <person name="Houmiel K."/>
            <person name="Imperial J."/>
            <person name="Kennedy C."/>
            <person name="Larson T.J."/>
            <person name="Latreille P."/>
            <person name="Ligon L.S."/>
            <person name="Lu J."/>
            <person name="Maerk M."/>
            <person name="Miller N.M."/>
            <person name="Norton S."/>
            <person name="O'Carroll I.P."/>
            <person name="Paulsen I."/>
            <person name="Raulfs E.C."/>
            <person name="Roemer R."/>
            <person name="Rosser J."/>
            <person name="Segura D."/>
            <person name="Slater S."/>
            <person name="Stricklin S.L."/>
            <person name="Studholme D.J."/>
            <person name="Sun J."/>
            <person name="Viana C.J."/>
            <person name="Wallin E."/>
            <person name="Wang B."/>
            <person name="Wheeler C."/>
            <person name="Zhu H."/>
            <person name="Dean D.R."/>
            <person name="Dixon R."/>
            <person name="Wood D."/>
        </authorList>
    </citation>
    <scope>NUCLEOTIDE SEQUENCE [LARGE SCALE GENOMIC DNA]</scope>
    <source>
        <strain evidence="2">DJ / ATCC BAA-1303</strain>
    </source>
</reference>
<sequence>MQRTKLHCRSLLVFYRFSNRCHHRPVSKSRHCRLRPAVRDRRR</sequence>
<dbReference type="HOGENOM" id="CLU_3229029_0_0_6"/>
<protein>
    <submittedName>
        <fullName evidence="1">Uncharacterized protein</fullName>
    </submittedName>
</protein>
<gene>
    <name evidence="1" type="ordered locus">Avin_13460</name>
</gene>
<evidence type="ECO:0000313" key="1">
    <source>
        <dbReference type="EMBL" id="ACO77572.1"/>
    </source>
</evidence>